<keyword evidence="5" id="KW-1133">Transmembrane helix</keyword>
<keyword evidence="4" id="KW-0812">Transmembrane</keyword>
<keyword evidence="3" id="KW-0132">Cell division</keyword>
<dbReference type="Pfam" id="PF03799">
    <property type="entry name" value="FtsQ_DivIB_C"/>
    <property type="match status" value="1"/>
</dbReference>
<comment type="subcellular location">
    <subcellularLocation>
        <location evidence="1">Membrane</location>
    </subcellularLocation>
</comment>
<dbReference type="AlphaFoldDB" id="A0AAX1L5Z6"/>
<dbReference type="GO" id="GO:0005886">
    <property type="term" value="C:plasma membrane"/>
    <property type="evidence" value="ECO:0007669"/>
    <property type="project" value="TreeGrafter"/>
</dbReference>
<name>A0AAX1L5Z6_9CORY</name>
<evidence type="ECO:0000256" key="3">
    <source>
        <dbReference type="ARBA" id="ARBA00022618"/>
    </source>
</evidence>
<evidence type="ECO:0000256" key="1">
    <source>
        <dbReference type="ARBA" id="ARBA00004370"/>
    </source>
</evidence>
<accession>A0AAX1L5Z6</accession>
<keyword evidence="7" id="KW-0131">Cell cycle</keyword>
<gene>
    <name evidence="9" type="ORF">I6J21_08410</name>
</gene>
<reference evidence="9" key="1">
    <citation type="submission" date="2021-02" db="EMBL/GenBank/DDBJ databases">
        <title>FDA dAtabase for Regulatory Grade micrObial Sequences (FDA-ARGOS): Supporting development and validation of Infectious Disease Dx tests.</title>
        <authorList>
            <person name="Sproer C."/>
            <person name="Gronow S."/>
            <person name="Severitt S."/>
            <person name="Schroder I."/>
            <person name="Tallon L."/>
            <person name="Sadzewicz L."/>
            <person name="Zhao X."/>
            <person name="Boylan J."/>
            <person name="Ott S."/>
            <person name="Bowen H."/>
            <person name="Vavikolanu K."/>
            <person name="Mehta A."/>
            <person name="Aluvathingal J."/>
            <person name="Nadendla S."/>
            <person name="Lowell S."/>
            <person name="Myers T."/>
            <person name="Yan Y."/>
            <person name="Sichtig H."/>
        </authorList>
    </citation>
    <scope>NUCLEOTIDE SEQUENCE</scope>
    <source>
        <strain evidence="9">FDAARGOS_1191</strain>
    </source>
</reference>
<dbReference type="Gene3D" id="3.10.20.310">
    <property type="entry name" value="membrane protein fhac"/>
    <property type="match status" value="1"/>
</dbReference>
<evidence type="ECO:0000256" key="4">
    <source>
        <dbReference type="ARBA" id="ARBA00022692"/>
    </source>
</evidence>
<dbReference type="InterPro" id="IPR005548">
    <property type="entry name" value="Cell_div_FtsQ/DivIB_C"/>
</dbReference>
<dbReference type="PROSITE" id="PS51779">
    <property type="entry name" value="POTRA"/>
    <property type="match status" value="1"/>
</dbReference>
<feature type="domain" description="POTRA" evidence="8">
    <location>
        <begin position="28"/>
        <end position="96"/>
    </location>
</feature>
<dbReference type="Pfam" id="PF08478">
    <property type="entry name" value="POTRA_1"/>
    <property type="match status" value="1"/>
</dbReference>
<dbReference type="RefSeq" id="WP_005395523.1">
    <property type="nucleotide sequence ID" value="NZ_CP069534.1"/>
</dbReference>
<protein>
    <submittedName>
        <fullName evidence="9">FtsQ-type POTRA domain-containing protein</fullName>
    </submittedName>
</protein>
<dbReference type="EMBL" id="CP069534">
    <property type="protein sequence ID" value="QRP69825.1"/>
    <property type="molecule type" value="Genomic_DNA"/>
</dbReference>
<evidence type="ECO:0000256" key="6">
    <source>
        <dbReference type="ARBA" id="ARBA00023136"/>
    </source>
</evidence>
<dbReference type="PANTHER" id="PTHR37820:SF1">
    <property type="entry name" value="CELL DIVISION PROTEIN FTSQ"/>
    <property type="match status" value="1"/>
</dbReference>
<dbReference type="Proteomes" id="UP000617681">
    <property type="component" value="Chromosome"/>
</dbReference>
<organism evidence="9 10">
    <name type="scientific">Corynebacterium glucuronolyticum</name>
    <dbReference type="NCBI Taxonomy" id="39791"/>
    <lineage>
        <taxon>Bacteria</taxon>
        <taxon>Bacillati</taxon>
        <taxon>Actinomycetota</taxon>
        <taxon>Actinomycetes</taxon>
        <taxon>Mycobacteriales</taxon>
        <taxon>Corynebacteriaceae</taxon>
        <taxon>Corynebacterium</taxon>
    </lineage>
</organism>
<evidence type="ECO:0000256" key="2">
    <source>
        <dbReference type="ARBA" id="ARBA00022475"/>
    </source>
</evidence>
<proteinExistence type="predicted"/>
<evidence type="ECO:0000259" key="8">
    <source>
        <dbReference type="PROSITE" id="PS51779"/>
    </source>
</evidence>
<dbReference type="GO" id="GO:0051301">
    <property type="term" value="P:cell division"/>
    <property type="evidence" value="ECO:0007669"/>
    <property type="project" value="UniProtKB-KW"/>
</dbReference>
<dbReference type="InterPro" id="IPR013685">
    <property type="entry name" value="POTRA_FtsQ_type"/>
</dbReference>
<dbReference type="InterPro" id="IPR050487">
    <property type="entry name" value="FtsQ_DivIB"/>
</dbReference>
<dbReference type="PANTHER" id="PTHR37820">
    <property type="entry name" value="CELL DIVISION PROTEIN DIVIB"/>
    <property type="match status" value="1"/>
</dbReference>
<evidence type="ECO:0000256" key="7">
    <source>
        <dbReference type="ARBA" id="ARBA00023306"/>
    </source>
</evidence>
<keyword evidence="6" id="KW-0472">Membrane</keyword>
<evidence type="ECO:0000313" key="9">
    <source>
        <dbReference type="EMBL" id="QRP69825.1"/>
    </source>
</evidence>
<evidence type="ECO:0000313" key="10">
    <source>
        <dbReference type="Proteomes" id="UP000617681"/>
    </source>
</evidence>
<sequence length="217" mass="22809">MRKLLIGLGAIVAMVAIVCGLVFFAPWFAVKSIDVRGAEHASVEEIQQASGVMVGEQLVSVDAPSAARQVVALPWVKTATVSKKWPSTVSVAVTEQQAVAYVKTAEGTTLVNADGVPFVIDEAPLGTVEISGASVDDPAVFSACLAVVGALPEGVRKEVARVQAPSQYEITLELLDGRSVYWGSAEQAHNKAVATELVLARPGERFNVSNPQLVTVD</sequence>
<dbReference type="InterPro" id="IPR034746">
    <property type="entry name" value="POTRA"/>
</dbReference>
<evidence type="ECO:0000256" key="5">
    <source>
        <dbReference type="ARBA" id="ARBA00022989"/>
    </source>
</evidence>
<keyword evidence="2" id="KW-1003">Cell membrane</keyword>